<keyword evidence="4" id="KW-1185">Reference proteome</keyword>
<evidence type="ECO:0000256" key="1">
    <source>
        <dbReference type="SAM" id="MobiDB-lite"/>
    </source>
</evidence>
<dbReference type="AlphaFoldDB" id="A0A0R0LXR5"/>
<feature type="chain" id="PRO_5006398999" evidence="2">
    <location>
        <begin position="20"/>
        <end position="173"/>
    </location>
</feature>
<dbReference type="VEuPathDB" id="MicrosporidiaDB:M153_4850001445"/>
<feature type="region of interest" description="Disordered" evidence="1">
    <location>
        <begin position="83"/>
        <end position="104"/>
    </location>
</feature>
<feature type="signal peptide" evidence="2">
    <location>
        <begin position="1"/>
        <end position="19"/>
    </location>
</feature>
<evidence type="ECO:0000313" key="4">
    <source>
        <dbReference type="Proteomes" id="UP000051530"/>
    </source>
</evidence>
<dbReference type="Proteomes" id="UP000051530">
    <property type="component" value="Unassembled WGS sequence"/>
</dbReference>
<keyword evidence="2" id="KW-0732">Signal</keyword>
<sequence length="173" mass="19645">MRSHVYNLFFLFLVCLCSCSDDKKDTSDSDDGWQVCRMPANTLGEKINFDDNDWELVDRNVTTGHSEVNECANDVNIDWLSDDEEDDSSHVSQNPTTAGQSKQQKNEIQKCERCGSIDLIYSQMEMPMTNICYGFVSTRAHGRKRHKNSKTPLSKAKCSNCGHVFFALRFVIG</sequence>
<proteinExistence type="predicted"/>
<organism evidence="3 4">
    <name type="scientific">Pseudoloma neurophilia</name>
    <dbReference type="NCBI Taxonomy" id="146866"/>
    <lineage>
        <taxon>Eukaryota</taxon>
        <taxon>Fungi</taxon>
        <taxon>Fungi incertae sedis</taxon>
        <taxon>Microsporidia</taxon>
        <taxon>Pseudoloma</taxon>
    </lineage>
</organism>
<reference evidence="3 4" key="1">
    <citation type="submission" date="2015-07" db="EMBL/GenBank/DDBJ databases">
        <title>The genome of Pseudoloma neurophilia, a relevant intracellular parasite of the zebrafish.</title>
        <authorList>
            <person name="Ndikumana S."/>
            <person name="Pelin A."/>
            <person name="Sanders J."/>
            <person name="Corradi N."/>
        </authorList>
    </citation>
    <scope>NUCLEOTIDE SEQUENCE [LARGE SCALE GENOMIC DNA]</scope>
    <source>
        <strain evidence="3 4">MK1</strain>
    </source>
</reference>
<gene>
    <name evidence="3" type="ORF">M153_4850001445</name>
</gene>
<dbReference type="EMBL" id="LGUB01000177">
    <property type="protein sequence ID" value="KRH93928.1"/>
    <property type="molecule type" value="Genomic_DNA"/>
</dbReference>
<feature type="compositionally biased region" description="Polar residues" evidence="1">
    <location>
        <begin position="90"/>
        <end position="103"/>
    </location>
</feature>
<accession>A0A0R0LXR5</accession>
<evidence type="ECO:0000256" key="2">
    <source>
        <dbReference type="SAM" id="SignalP"/>
    </source>
</evidence>
<comment type="caution">
    <text evidence="3">The sequence shown here is derived from an EMBL/GenBank/DDBJ whole genome shotgun (WGS) entry which is preliminary data.</text>
</comment>
<name>A0A0R0LXR5_9MICR</name>
<protein>
    <submittedName>
        <fullName evidence="3">Uncharacterized protein</fullName>
    </submittedName>
</protein>
<evidence type="ECO:0000313" key="3">
    <source>
        <dbReference type="EMBL" id="KRH93928.1"/>
    </source>
</evidence>